<protein>
    <submittedName>
        <fullName evidence="2">Amidohydrolase</fullName>
    </submittedName>
</protein>
<comment type="caution">
    <text evidence="2">The sequence shown here is derived from an EMBL/GenBank/DDBJ whole genome shotgun (WGS) entry which is preliminary data.</text>
</comment>
<dbReference type="SUPFAM" id="SSF55031">
    <property type="entry name" value="Bacterial exopeptidase dimerisation domain"/>
    <property type="match status" value="1"/>
</dbReference>
<dbReference type="CDD" id="cd03886">
    <property type="entry name" value="M20_Acy1"/>
    <property type="match status" value="1"/>
</dbReference>
<dbReference type="InterPro" id="IPR011650">
    <property type="entry name" value="Peptidase_M20_dimer"/>
</dbReference>
<dbReference type="PANTHER" id="PTHR11014">
    <property type="entry name" value="PEPTIDASE M20 FAMILY MEMBER"/>
    <property type="match status" value="1"/>
</dbReference>
<dbReference type="Proteomes" id="UP000604241">
    <property type="component" value="Unassembled WGS sequence"/>
</dbReference>
<dbReference type="InterPro" id="IPR036264">
    <property type="entry name" value="Bact_exopeptidase_dim_dom"/>
</dbReference>
<sequence>MTPAAGTPPAADLFRLDLSGAVAAVMPAVLRLRRELHVWPEVGLSLPRTQRAVLGALPGDGLTISTGRGSSSVVAVLETGRAGPHLMLRADMDALPIAQDPSAVPRSRVPGVMHACGHDAHTAMLVGAATVLAAARDTLRGRVTFVFQPGEEGHGGAALMVEEGLLDPLPDSAFALHTSPTYPAGTLATRVGPMFAAADWFTVRVVGDAGHAALQRPGNPVTAAAELCLALERLPLTSGPFEAAVVTVAGLQAGDTHTAIPATATLRGTVRSFSPAAGRRLRDELVRVTTAVAALRGVGAEVTWELSYPVTSNDAACTQTLRRVARDVLGADAVRDIEHPLTVSEDFGEIGARVPAVMALIGTGDPGAGPAAPNHSPGLRVHEPALEGGVALLVRYAQAVVGAPA</sequence>
<evidence type="ECO:0000313" key="3">
    <source>
        <dbReference type="Proteomes" id="UP000604241"/>
    </source>
</evidence>
<gene>
    <name evidence="2" type="ORF">H9657_02045</name>
</gene>
<dbReference type="PANTHER" id="PTHR11014:SF63">
    <property type="entry name" value="METALLOPEPTIDASE, PUTATIVE (AFU_ORTHOLOGUE AFUA_6G09600)-RELATED"/>
    <property type="match status" value="1"/>
</dbReference>
<dbReference type="InterPro" id="IPR002933">
    <property type="entry name" value="Peptidase_M20"/>
</dbReference>
<dbReference type="InterPro" id="IPR017439">
    <property type="entry name" value="Amidohydrolase"/>
</dbReference>
<dbReference type="SUPFAM" id="SSF53187">
    <property type="entry name" value="Zn-dependent exopeptidases"/>
    <property type="match status" value="1"/>
</dbReference>
<accession>A0ABR8Q9Z3</accession>
<dbReference type="Pfam" id="PF01546">
    <property type="entry name" value="Peptidase_M20"/>
    <property type="match status" value="1"/>
</dbReference>
<proteinExistence type="predicted"/>
<dbReference type="NCBIfam" id="TIGR01891">
    <property type="entry name" value="amidohydrolases"/>
    <property type="match status" value="1"/>
</dbReference>
<dbReference type="RefSeq" id="WP_191779790.1">
    <property type="nucleotide sequence ID" value="NZ_JACSQV010000001.1"/>
</dbReference>
<reference evidence="2 3" key="1">
    <citation type="submission" date="2020-08" db="EMBL/GenBank/DDBJ databases">
        <title>A Genomic Blueprint of the Chicken Gut Microbiome.</title>
        <authorList>
            <person name="Gilroy R."/>
            <person name="Ravi A."/>
            <person name="Getino M."/>
            <person name="Pursley I."/>
            <person name="Horton D.L."/>
            <person name="Alikhan N.-F."/>
            <person name="Baker D."/>
            <person name="Gharbi K."/>
            <person name="Hall N."/>
            <person name="Watson M."/>
            <person name="Adriaenssens E.M."/>
            <person name="Foster-Nyarko E."/>
            <person name="Jarju S."/>
            <person name="Secka A."/>
            <person name="Antonio M."/>
            <person name="Oren A."/>
            <person name="Chaudhuri R."/>
            <person name="La Ragione R.M."/>
            <person name="Hildebrand F."/>
            <person name="Pallen M.J."/>
        </authorList>
    </citation>
    <scope>NUCLEOTIDE SEQUENCE [LARGE SCALE GENOMIC DNA]</scope>
    <source>
        <strain evidence="2 3">Sa3CUA2</strain>
    </source>
</reference>
<keyword evidence="3" id="KW-1185">Reference proteome</keyword>
<name>A0ABR8Q9Z3_9CELL</name>
<dbReference type="EMBL" id="JACSQV010000001">
    <property type="protein sequence ID" value="MBD7917064.1"/>
    <property type="molecule type" value="Genomic_DNA"/>
</dbReference>
<evidence type="ECO:0000259" key="1">
    <source>
        <dbReference type="Pfam" id="PF07687"/>
    </source>
</evidence>
<dbReference type="Gene3D" id="3.30.70.360">
    <property type="match status" value="1"/>
</dbReference>
<dbReference type="Pfam" id="PF07687">
    <property type="entry name" value="M20_dimer"/>
    <property type="match status" value="1"/>
</dbReference>
<organism evidence="2 3">
    <name type="scientific">Cellulomonas avistercoris</name>
    <dbReference type="NCBI Taxonomy" id="2762242"/>
    <lineage>
        <taxon>Bacteria</taxon>
        <taxon>Bacillati</taxon>
        <taxon>Actinomycetota</taxon>
        <taxon>Actinomycetes</taxon>
        <taxon>Micrococcales</taxon>
        <taxon>Cellulomonadaceae</taxon>
        <taxon>Cellulomonas</taxon>
    </lineage>
</organism>
<dbReference type="PIRSF" id="PIRSF005962">
    <property type="entry name" value="Pept_M20D_amidohydro"/>
    <property type="match status" value="1"/>
</dbReference>
<feature type="domain" description="Peptidase M20 dimerisation" evidence="1">
    <location>
        <begin position="200"/>
        <end position="282"/>
    </location>
</feature>
<dbReference type="Gene3D" id="3.40.630.10">
    <property type="entry name" value="Zn peptidases"/>
    <property type="match status" value="1"/>
</dbReference>
<evidence type="ECO:0000313" key="2">
    <source>
        <dbReference type="EMBL" id="MBD7917064.1"/>
    </source>
</evidence>